<evidence type="ECO:0000313" key="1">
    <source>
        <dbReference type="EMBL" id="SVC61988.1"/>
    </source>
</evidence>
<sequence>MDGLETFAGEVTAKLGPMRLRFVGEGKVDRNPK</sequence>
<name>A0A382NND4_9ZZZZ</name>
<proteinExistence type="predicted"/>
<reference evidence="1" key="1">
    <citation type="submission" date="2018-05" db="EMBL/GenBank/DDBJ databases">
        <authorList>
            <person name="Lanie J.A."/>
            <person name="Ng W.-L."/>
            <person name="Kazmierczak K.M."/>
            <person name="Andrzejewski T.M."/>
            <person name="Davidsen T.M."/>
            <person name="Wayne K.J."/>
            <person name="Tettelin H."/>
            <person name="Glass J.I."/>
            <person name="Rusch D."/>
            <person name="Podicherti R."/>
            <person name="Tsui H.-C.T."/>
            <person name="Winkler M.E."/>
        </authorList>
    </citation>
    <scope>NUCLEOTIDE SEQUENCE</scope>
</reference>
<accession>A0A382NND4</accession>
<dbReference type="AlphaFoldDB" id="A0A382NND4"/>
<organism evidence="1">
    <name type="scientific">marine metagenome</name>
    <dbReference type="NCBI Taxonomy" id="408172"/>
    <lineage>
        <taxon>unclassified sequences</taxon>
        <taxon>metagenomes</taxon>
        <taxon>ecological metagenomes</taxon>
    </lineage>
</organism>
<dbReference type="EMBL" id="UINC01101294">
    <property type="protein sequence ID" value="SVC61988.1"/>
    <property type="molecule type" value="Genomic_DNA"/>
</dbReference>
<feature type="non-terminal residue" evidence="1">
    <location>
        <position position="33"/>
    </location>
</feature>
<gene>
    <name evidence="1" type="ORF">METZ01_LOCUS314842</name>
</gene>
<protein>
    <submittedName>
        <fullName evidence="1">Uncharacterized protein</fullName>
    </submittedName>
</protein>